<proteinExistence type="predicted"/>
<protein>
    <submittedName>
        <fullName evidence="2">Uncharacterized protein</fullName>
    </submittedName>
</protein>
<reference evidence="2" key="1">
    <citation type="submission" date="2019-10" db="EMBL/GenBank/DDBJ databases">
        <authorList>
            <person name="Soares A.E.R."/>
            <person name="Aleixo A."/>
            <person name="Schneider P."/>
            <person name="Miyaki C.Y."/>
            <person name="Schneider M.P."/>
            <person name="Mello C."/>
            <person name="Vasconcelos A.T.R."/>
        </authorList>
    </citation>
    <scope>NUCLEOTIDE SEQUENCE</scope>
    <source>
        <tissue evidence="2">Muscle</tissue>
    </source>
</reference>
<organism evidence="2 3">
    <name type="scientific">Willisornis vidua</name>
    <name type="common">Xingu scale-backed antbird</name>
    <dbReference type="NCBI Taxonomy" id="1566151"/>
    <lineage>
        <taxon>Eukaryota</taxon>
        <taxon>Metazoa</taxon>
        <taxon>Chordata</taxon>
        <taxon>Craniata</taxon>
        <taxon>Vertebrata</taxon>
        <taxon>Euteleostomi</taxon>
        <taxon>Archelosauria</taxon>
        <taxon>Archosauria</taxon>
        <taxon>Dinosauria</taxon>
        <taxon>Saurischia</taxon>
        <taxon>Theropoda</taxon>
        <taxon>Coelurosauria</taxon>
        <taxon>Aves</taxon>
        <taxon>Neognathae</taxon>
        <taxon>Neoaves</taxon>
        <taxon>Telluraves</taxon>
        <taxon>Australaves</taxon>
        <taxon>Passeriformes</taxon>
        <taxon>Thamnophilidae</taxon>
        <taxon>Willisornis</taxon>
    </lineage>
</organism>
<keyword evidence="1" id="KW-0472">Membrane</keyword>
<evidence type="ECO:0000313" key="3">
    <source>
        <dbReference type="Proteomes" id="UP001145742"/>
    </source>
</evidence>
<keyword evidence="1" id="KW-1133">Transmembrane helix</keyword>
<accession>A0ABQ9DM57</accession>
<evidence type="ECO:0000256" key="1">
    <source>
        <dbReference type="SAM" id="Phobius"/>
    </source>
</evidence>
<sequence length="75" mass="8398">MFSERGADPGGLRHPRDVQPFLPHFNLCNFSKPFLGPFESSFAGLGLGEPKLIIIIIIIIIIITITIRLSHVTQW</sequence>
<evidence type="ECO:0000313" key="2">
    <source>
        <dbReference type="EMBL" id="KAJ7421181.1"/>
    </source>
</evidence>
<comment type="caution">
    <text evidence="2">The sequence shown here is derived from an EMBL/GenBank/DDBJ whole genome shotgun (WGS) entry which is preliminary data.</text>
</comment>
<dbReference type="Proteomes" id="UP001145742">
    <property type="component" value="Unassembled WGS sequence"/>
</dbReference>
<feature type="transmembrane region" description="Helical" evidence="1">
    <location>
        <begin position="52"/>
        <end position="70"/>
    </location>
</feature>
<keyword evidence="3" id="KW-1185">Reference proteome</keyword>
<dbReference type="EMBL" id="WHWB01033239">
    <property type="protein sequence ID" value="KAJ7421181.1"/>
    <property type="molecule type" value="Genomic_DNA"/>
</dbReference>
<gene>
    <name evidence="2" type="ORF">WISP_44060</name>
</gene>
<keyword evidence="1" id="KW-0812">Transmembrane</keyword>
<name>A0ABQ9DM57_9PASS</name>